<dbReference type="InParanoid" id="A0A1X7V6M1"/>
<proteinExistence type="predicted"/>
<protein>
    <submittedName>
        <fullName evidence="1">Uncharacterized protein</fullName>
    </submittedName>
</protein>
<dbReference type="EnsemblMetazoa" id="Aqu2.1.35152_001">
    <property type="protein sequence ID" value="Aqu2.1.35152_001"/>
    <property type="gene ID" value="Aqu2.1.35152"/>
</dbReference>
<sequence>MASGENYDKCSCCQWRYATSNARLNKGGPIEAKYCNECKGGHDTSAKYPGRELFYSEKKSYIPSDPSPKPRPYTYCEYPRVQYVKCWCCEYRYKQSAVVKLNYQCRIHSITVCITCAWQHQTCPKDYDKISIESERSFNEKVENSSDDEPYQ</sequence>
<accession>A0A1X7V6M1</accession>
<organism evidence="1">
    <name type="scientific">Amphimedon queenslandica</name>
    <name type="common">Sponge</name>
    <dbReference type="NCBI Taxonomy" id="400682"/>
    <lineage>
        <taxon>Eukaryota</taxon>
        <taxon>Metazoa</taxon>
        <taxon>Porifera</taxon>
        <taxon>Demospongiae</taxon>
        <taxon>Heteroscleromorpha</taxon>
        <taxon>Haplosclerida</taxon>
        <taxon>Niphatidae</taxon>
        <taxon>Amphimedon</taxon>
    </lineage>
</organism>
<dbReference type="AlphaFoldDB" id="A0A1X7V6M1"/>
<name>A0A1X7V6M1_AMPQE</name>
<evidence type="ECO:0000313" key="1">
    <source>
        <dbReference type="EnsemblMetazoa" id="Aqu2.1.35152_001"/>
    </source>
</evidence>
<reference evidence="1" key="1">
    <citation type="submission" date="2017-05" db="UniProtKB">
        <authorList>
            <consortium name="EnsemblMetazoa"/>
        </authorList>
    </citation>
    <scope>IDENTIFICATION</scope>
</reference>